<dbReference type="EMBL" id="JAVRHY010000014">
    <property type="protein sequence ID" value="MDT0619388.1"/>
    <property type="molecule type" value="Genomic_DNA"/>
</dbReference>
<evidence type="ECO:0000313" key="3">
    <source>
        <dbReference type="Proteomes" id="UP001259982"/>
    </source>
</evidence>
<name>A0ABU3BAB3_9GAMM</name>
<reference evidence="2 3" key="1">
    <citation type="submission" date="2023-09" db="EMBL/GenBank/DDBJ databases">
        <authorList>
            <person name="Rey-Velasco X."/>
        </authorList>
    </citation>
    <scope>NUCLEOTIDE SEQUENCE [LARGE SCALE GENOMIC DNA]</scope>
    <source>
        <strain evidence="2 3">P385</strain>
    </source>
</reference>
<proteinExistence type="predicted"/>
<dbReference type="InterPro" id="IPR021457">
    <property type="entry name" value="DUF3108"/>
</dbReference>
<sequence length="243" mass="26313">MWTAIRHSLIALGLLAVVPAQAAVLSPFTATYRASHGIIGLGEATFELSRDNGCWRWHGVANPSGLAAMLIGTVTDDSRFCVTDNGELSPRQFRHHESDDAEDSYQLGFNPTDTTASLNGGEAFDVPADAVDPFLLQIAARRWLADAENPAEAGAREFTVVDEDEIKTYRLAVSEGPSVETAAGSFKTIRLARVDDGDKQLVFWAAPALDFLPVRVEHRKNGSTQIRLDLTSVERTDESGGSI</sequence>
<gene>
    <name evidence="2" type="ORF">RM531_12990</name>
</gene>
<evidence type="ECO:0000313" key="2">
    <source>
        <dbReference type="EMBL" id="MDT0619388.1"/>
    </source>
</evidence>
<dbReference type="RefSeq" id="WP_311659802.1">
    <property type="nucleotide sequence ID" value="NZ_JAVRHY010000014.1"/>
</dbReference>
<evidence type="ECO:0000256" key="1">
    <source>
        <dbReference type="SAM" id="SignalP"/>
    </source>
</evidence>
<keyword evidence="3" id="KW-1185">Reference proteome</keyword>
<protein>
    <submittedName>
        <fullName evidence="2">DUF3108 domain-containing protein</fullName>
    </submittedName>
</protein>
<dbReference type="Pfam" id="PF11306">
    <property type="entry name" value="DUF3108"/>
    <property type="match status" value="1"/>
</dbReference>
<accession>A0ABU3BAB3</accession>
<keyword evidence="1" id="KW-0732">Signal</keyword>
<dbReference type="Proteomes" id="UP001259982">
    <property type="component" value="Unassembled WGS sequence"/>
</dbReference>
<comment type="caution">
    <text evidence="2">The sequence shown here is derived from an EMBL/GenBank/DDBJ whole genome shotgun (WGS) entry which is preliminary data.</text>
</comment>
<feature type="signal peptide" evidence="1">
    <location>
        <begin position="1"/>
        <end position="22"/>
    </location>
</feature>
<organism evidence="2 3">
    <name type="scientific">Spectribacter acetivorans</name>
    <dbReference type="NCBI Taxonomy" id="3075603"/>
    <lineage>
        <taxon>Bacteria</taxon>
        <taxon>Pseudomonadati</taxon>
        <taxon>Pseudomonadota</taxon>
        <taxon>Gammaproteobacteria</taxon>
        <taxon>Salinisphaerales</taxon>
        <taxon>Salinisphaeraceae</taxon>
        <taxon>Spectribacter</taxon>
    </lineage>
</organism>
<feature type="chain" id="PRO_5045450504" evidence="1">
    <location>
        <begin position="23"/>
        <end position="243"/>
    </location>
</feature>